<evidence type="ECO:0000313" key="12">
    <source>
        <dbReference type="Proteomes" id="UP000219612"/>
    </source>
</evidence>
<keyword evidence="8" id="KW-0902">Two-component regulatory system</keyword>
<dbReference type="PANTHER" id="PTHR24421:SF10">
    <property type="entry name" value="NITRATE_NITRITE SENSOR PROTEIN NARQ"/>
    <property type="match status" value="1"/>
</dbReference>
<dbReference type="CDD" id="cd16917">
    <property type="entry name" value="HATPase_UhpB-NarQ-NarX-like"/>
    <property type="match status" value="1"/>
</dbReference>
<feature type="transmembrane region" description="Helical" evidence="9">
    <location>
        <begin position="35"/>
        <end position="53"/>
    </location>
</feature>
<organism evidence="11 12">
    <name type="scientific">Paractinoplanes atraurantiacus</name>
    <dbReference type="NCBI Taxonomy" id="1036182"/>
    <lineage>
        <taxon>Bacteria</taxon>
        <taxon>Bacillati</taxon>
        <taxon>Actinomycetota</taxon>
        <taxon>Actinomycetes</taxon>
        <taxon>Micromonosporales</taxon>
        <taxon>Micromonosporaceae</taxon>
        <taxon>Paractinoplanes</taxon>
    </lineage>
</organism>
<keyword evidence="4" id="KW-0808">Transferase</keyword>
<evidence type="ECO:0000259" key="10">
    <source>
        <dbReference type="SMART" id="SM00387"/>
    </source>
</evidence>
<dbReference type="Pfam" id="PF07730">
    <property type="entry name" value="HisKA_3"/>
    <property type="match status" value="1"/>
</dbReference>
<evidence type="ECO:0000256" key="8">
    <source>
        <dbReference type="ARBA" id="ARBA00023012"/>
    </source>
</evidence>
<evidence type="ECO:0000313" key="11">
    <source>
        <dbReference type="EMBL" id="SNY62981.1"/>
    </source>
</evidence>
<name>A0A285JV80_9ACTN</name>
<keyword evidence="7" id="KW-0067">ATP-binding</keyword>
<evidence type="ECO:0000256" key="5">
    <source>
        <dbReference type="ARBA" id="ARBA00022741"/>
    </source>
</evidence>
<dbReference type="Gene3D" id="1.20.5.1930">
    <property type="match status" value="1"/>
</dbReference>
<evidence type="ECO:0000256" key="2">
    <source>
        <dbReference type="ARBA" id="ARBA00012438"/>
    </source>
</evidence>
<feature type="transmembrane region" description="Helical" evidence="9">
    <location>
        <begin position="60"/>
        <end position="76"/>
    </location>
</feature>
<keyword evidence="9" id="KW-0812">Transmembrane</keyword>
<keyword evidence="3" id="KW-0597">Phosphoprotein</keyword>
<dbReference type="RefSeq" id="WP_097326814.1">
    <property type="nucleotide sequence ID" value="NZ_OBDY01000024.1"/>
</dbReference>
<dbReference type="PANTHER" id="PTHR24421">
    <property type="entry name" value="NITRATE/NITRITE SENSOR PROTEIN NARX-RELATED"/>
    <property type="match status" value="1"/>
</dbReference>
<keyword evidence="9" id="KW-0472">Membrane</keyword>
<dbReference type="Gene3D" id="3.30.565.10">
    <property type="entry name" value="Histidine kinase-like ATPase, C-terminal domain"/>
    <property type="match status" value="1"/>
</dbReference>
<keyword evidence="5" id="KW-0547">Nucleotide-binding</keyword>
<protein>
    <recommendedName>
        <fullName evidence="2">histidine kinase</fullName>
        <ecNumber evidence="2">2.7.13.3</ecNumber>
    </recommendedName>
</protein>
<evidence type="ECO:0000256" key="3">
    <source>
        <dbReference type="ARBA" id="ARBA00022553"/>
    </source>
</evidence>
<dbReference type="SUPFAM" id="SSF55874">
    <property type="entry name" value="ATPase domain of HSP90 chaperone/DNA topoisomerase II/histidine kinase"/>
    <property type="match status" value="1"/>
</dbReference>
<dbReference type="GO" id="GO:0005524">
    <property type="term" value="F:ATP binding"/>
    <property type="evidence" value="ECO:0007669"/>
    <property type="project" value="UniProtKB-KW"/>
</dbReference>
<dbReference type="Pfam" id="PF02518">
    <property type="entry name" value="HATPase_c"/>
    <property type="match status" value="1"/>
</dbReference>
<dbReference type="OrthoDB" id="144293at2"/>
<proteinExistence type="predicted"/>
<keyword evidence="6 11" id="KW-0418">Kinase</keyword>
<dbReference type="InterPro" id="IPR050482">
    <property type="entry name" value="Sensor_HK_TwoCompSys"/>
</dbReference>
<dbReference type="InterPro" id="IPR036890">
    <property type="entry name" value="HATPase_C_sf"/>
</dbReference>
<accession>A0A285JV80</accession>
<dbReference type="InterPro" id="IPR011712">
    <property type="entry name" value="Sig_transdc_His_kin_sub3_dim/P"/>
</dbReference>
<evidence type="ECO:0000256" key="6">
    <source>
        <dbReference type="ARBA" id="ARBA00022777"/>
    </source>
</evidence>
<feature type="transmembrane region" description="Helical" evidence="9">
    <location>
        <begin position="105"/>
        <end position="122"/>
    </location>
</feature>
<dbReference type="GO" id="GO:0046983">
    <property type="term" value="F:protein dimerization activity"/>
    <property type="evidence" value="ECO:0007669"/>
    <property type="project" value="InterPro"/>
</dbReference>
<sequence length="371" mass="38112">MNARRTFRVLVYASAVVIAVNAVLAGLPASGAARAAFPFVVAAGIALWLAGTYSKLTNPWILAFCFTGAGLCGALMDLLLPSGPGYILSFMAVAGIGLRLSRTPAFVFGGLVVVGTALAEAFNSSQGVSAFLNLAIGGFFLFLASAFAQANRMAREEAEERLAQESATRAAREEAARLAERGRIARELHDVLAHTLAGLAVQLEGARLLATKTNADPRLVDQLAGAHGMARDGLGSARQVVEMLRGDRLPGPSLIPGLVAQHPGATLTVTGTPRPLPPEDGLALYRTVQEALTNAAKHAGPSALVTVAVNWRPDAVEVGVTDDGGPGAALPSGGFGLTGLAERAALAGGHLSAGPTDTGWRVSLTMPLGEK</sequence>
<evidence type="ECO:0000256" key="7">
    <source>
        <dbReference type="ARBA" id="ARBA00022840"/>
    </source>
</evidence>
<dbReference type="GO" id="GO:0016020">
    <property type="term" value="C:membrane"/>
    <property type="evidence" value="ECO:0007669"/>
    <property type="project" value="InterPro"/>
</dbReference>
<dbReference type="AlphaFoldDB" id="A0A285JV80"/>
<evidence type="ECO:0000256" key="1">
    <source>
        <dbReference type="ARBA" id="ARBA00000085"/>
    </source>
</evidence>
<dbReference type="SMART" id="SM00387">
    <property type="entry name" value="HATPase_c"/>
    <property type="match status" value="1"/>
</dbReference>
<dbReference type="GO" id="GO:0000155">
    <property type="term" value="F:phosphorelay sensor kinase activity"/>
    <property type="evidence" value="ECO:0007669"/>
    <property type="project" value="InterPro"/>
</dbReference>
<evidence type="ECO:0000256" key="4">
    <source>
        <dbReference type="ARBA" id="ARBA00022679"/>
    </source>
</evidence>
<evidence type="ECO:0000256" key="9">
    <source>
        <dbReference type="SAM" id="Phobius"/>
    </source>
</evidence>
<reference evidence="11 12" key="1">
    <citation type="submission" date="2017-09" db="EMBL/GenBank/DDBJ databases">
        <authorList>
            <person name="Ehlers B."/>
            <person name="Leendertz F.H."/>
        </authorList>
    </citation>
    <scope>NUCLEOTIDE SEQUENCE [LARGE SCALE GENOMIC DNA]</scope>
    <source>
        <strain evidence="11 12">CGMCC 4.6857</strain>
    </source>
</reference>
<feature type="transmembrane region" description="Helical" evidence="9">
    <location>
        <begin position="128"/>
        <end position="148"/>
    </location>
</feature>
<gene>
    <name evidence="11" type="ORF">SAMN05421748_124133</name>
</gene>
<keyword evidence="9" id="KW-1133">Transmembrane helix</keyword>
<dbReference type="InterPro" id="IPR003594">
    <property type="entry name" value="HATPase_dom"/>
</dbReference>
<dbReference type="EMBL" id="OBDY01000024">
    <property type="protein sequence ID" value="SNY62981.1"/>
    <property type="molecule type" value="Genomic_DNA"/>
</dbReference>
<keyword evidence="12" id="KW-1185">Reference proteome</keyword>
<dbReference type="EC" id="2.7.13.3" evidence="2"/>
<feature type="domain" description="Histidine kinase/HSP90-like ATPase" evidence="10">
    <location>
        <begin position="279"/>
        <end position="370"/>
    </location>
</feature>
<comment type="catalytic activity">
    <reaction evidence="1">
        <text>ATP + protein L-histidine = ADP + protein N-phospho-L-histidine.</text>
        <dbReference type="EC" id="2.7.13.3"/>
    </reaction>
</comment>
<dbReference type="Proteomes" id="UP000219612">
    <property type="component" value="Unassembled WGS sequence"/>
</dbReference>